<accession>A0A4Q0Z073</accession>
<dbReference type="PROSITE" id="PS00061">
    <property type="entry name" value="ADH_SHORT"/>
    <property type="match status" value="1"/>
</dbReference>
<evidence type="ECO:0000259" key="4">
    <source>
        <dbReference type="SMART" id="SM00822"/>
    </source>
</evidence>
<dbReference type="GO" id="GO:0016491">
    <property type="term" value="F:oxidoreductase activity"/>
    <property type="evidence" value="ECO:0007669"/>
    <property type="project" value="UniProtKB-KW"/>
</dbReference>
<reference evidence="5 6" key="1">
    <citation type="submission" date="2017-10" db="EMBL/GenBank/DDBJ databases">
        <title>Nyctiphanis sp. nov., isolated from the stomach of the euphausiid Nyctiphanes simplex (Hansen, 1911) in the Gulf of California.</title>
        <authorList>
            <person name="Gomez-Gil B."/>
            <person name="Aguilar-Mendez M."/>
            <person name="Lopez-Cortes A."/>
            <person name="Gomez-Gutierrez J."/>
            <person name="Roque A."/>
            <person name="Lang E."/>
            <person name="Gonzalez-Castillo A."/>
        </authorList>
    </citation>
    <scope>NUCLEOTIDE SEQUENCE [LARGE SCALE GENOMIC DNA]</scope>
    <source>
        <strain evidence="5 6">CAIM 600</strain>
    </source>
</reference>
<gene>
    <name evidence="5" type="ORF">CS022_00945</name>
</gene>
<dbReference type="RefSeq" id="WP_129120707.1">
    <property type="nucleotide sequence ID" value="NZ_PEIB01000001.1"/>
</dbReference>
<keyword evidence="2" id="KW-0560">Oxidoreductase</keyword>
<comment type="caution">
    <text evidence="5">The sequence shown here is derived from an EMBL/GenBank/DDBJ whole genome shotgun (WGS) entry which is preliminary data.</text>
</comment>
<dbReference type="InterPro" id="IPR002347">
    <property type="entry name" value="SDR_fam"/>
</dbReference>
<dbReference type="SUPFAM" id="SSF51735">
    <property type="entry name" value="NAD(P)-binding Rossmann-fold domains"/>
    <property type="match status" value="1"/>
</dbReference>
<name>A0A4Q0Z073_9GAMM</name>
<dbReference type="OrthoDB" id="9810734at2"/>
<evidence type="ECO:0000256" key="1">
    <source>
        <dbReference type="ARBA" id="ARBA00006484"/>
    </source>
</evidence>
<dbReference type="PANTHER" id="PTHR42901">
    <property type="entry name" value="ALCOHOL DEHYDROGENASE"/>
    <property type="match status" value="1"/>
</dbReference>
<keyword evidence="6" id="KW-1185">Reference proteome</keyword>
<protein>
    <submittedName>
        <fullName evidence="5">Short-chain dehydrogenase</fullName>
    </submittedName>
</protein>
<dbReference type="NCBIfam" id="NF006120">
    <property type="entry name" value="PRK08264.1-6"/>
    <property type="match status" value="1"/>
</dbReference>
<evidence type="ECO:0000256" key="3">
    <source>
        <dbReference type="RuleBase" id="RU000363"/>
    </source>
</evidence>
<dbReference type="PRINTS" id="PR00081">
    <property type="entry name" value="GDHRDH"/>
</dbReference>
<evidence type="ECO:0000313" key="6">
    <source>
        <dbReference type="Proteomes" id="UP000290287"/>
    </source>
</evidence>
<dbReference type="InterPro" id="IPR057326">
    <property type="entry name" value="KR_dom"/>
</dbReference>
<evidence type="ECO:0000313" key="5">
    <source>
        <dbReference type="EMBL" id="RXJ74819.1"/>
    </source>
</evidence>
<dbReference type="InterPro" id="IPR020904">
    <property type="entry name" value="Sc_DH/Rdtase_CS"/>
</dbReference>
<dbReference type="Gene3D" id="3.40.50.720">
    <property type="entry name" value="NAD(P)-binding Rossmann-like Domain"/>
    <property type="match status" value="1"/>
</dbReference>
<dbReference type="PANTHER" id="PTHR42901:SF1">
    <property type="entry name" value="ALCOHOL DEHYDROGENASE"/>
    <property type="match status" value="1"/>
</dbReference>
<feature type="domain" description="Ketoreductase" evidence="4">
    <location>
        <begin position="8"/>
        <end position="186"/>
    </location>
</feature>
<dbReference type="SMART" id="SM00822">
    <property type="entry name" value="PKS_KR"/>
    <property type="match status" value="1"/>
</dbReference>
<sequence>MAFHVKNKVALVTGANRGIGRAIVEGLLGAGSTKVYLAVRDPSSTSDLENDYGNRVKTLVADMQDPASINALAERAPDVELLVNNAGVLTPAEPLAQHAVESLQKELAVNTYGLLYIAQAFSETLARNKGALVQLNSVASIKGFAGVSTYSASKAASYALTQSLRDSWAESGVQVLSVHPGPIATDMAASAGMQDNAEPASVVVDGIIDALAAGKFHLFPDSVAQQFEQQYRSYAENVIEAQVSA</sequence>
<proteinExistence type="inferred from homology"/>
<dbReference type="Proteomes" id="UP000290287">
    <property type="component" value="Unassembled WGS sequence"/>
</dbReference>
<dbReference type="EMBL" id="PEIB01000001">
    <property type="protein sequence ID" value="RXJ74819.1"/>
    <property type="molecule type" value="Genomic_DNA"/>
</dbReference>
<dbReference type="InterPro" id="IPR036291">
    <property type="entry name" value="NAD(P)-bd_dom_sf"/>
</dbReference>
<organism evidence="5 6">
    <name type="scientific">Veronia nyctiphanis</name>
    <dbReference type="NCBI Taxonomy" id="1278244"/>
    <lineage>
        <taxon>Bacteria</taxon>
        <taxon>Pseudomonadati</taxon>
        <taxon>Pseudomonadota</taxon>
        <taxon>Gammaproteobacteria</taxon>
        <taxon>Vibrionales</taxon>
        <taxon>Vibrionaceae</taxon>
        <taxon>Veronia</taxon>
    </lineage>
</organism>
<comment type="similarity">
    <text evidence="1 3">Belongs to the short-chain dehydrogenases/reductases (SDR) family.</text>
</comment>
<evidence type="ECO:0000256" key="2">
    <source>
        <dbReference type="ARBA" id="ARBA00023002"/>
    </source>
</evidence>
<dbReference type="AlphaFoldDB" id="A0A4Q0Z073"/>
<dbReference type="PRINTS" id="PR00080">
    <property type="entry name" value="SDRFAMILY"/>
</dbReference>
<dbReference type="Pfam" id="PF00106">
    <property type="entry name" value="adh_short"/>
    <property type="match status" value="1"/>
</dbReference>